<name>A0A6J7JAA8_9ZZZZ</name>
<dbReference type="InterPro" id="IPR013783">
    <property type="entry name" value="Ig-like_fold"/>
</dbReference>
<dbReference type="Gene3D" id="2.60.120.200">
    <property type="match status" value="1"/>
</dbReference>
<organism evidence="7">
    <name type="scientific">freshwater metagenome</name>
    <dbReference type="NCBI Taxonomy" id="449393"/>
    <lineage>
        <taxon>unclassified sequences</taxon>
        <taxon>metagenomes</taxon>
        <taxon>ecological metagenomes</taxon>
    </lineage>
</organism>
<reference evidence="7" key="1">
    <citation type="submission" date="2020-05" db="EMBL/GenBank/DDBJ databases">
        <authorList>
            <person name="Chiriac C."/>
            <person name="Salcher M."/>
            <person name="Ghai R."/>
            <person name="Kavagutti S V."/>
        </authorList>
    </citation>
    <scope>NUCLEOTIDE SEQUENCE</scope>
</reference>
<dbReference type="Pfam" id="PF20578">
    <property type="entry name" value="aBig_2"/>
    <property type="match status" value="2"/>
</dbReference>
<comment type="similarity">
    <text evidence="2">Belongs to the glycosyl hydrolase 43 family.</text>
</comment>
<dbReference type="InterPro" id="IPR011081">
    <property type="entry name" value="Big_4"/>
</dbReference>
<dbReference type="NCBIfam" id="NF047446">
    <property type="entry name" value="barrel_OmpL47"/>
    <property type="match status" value="1"/>
</dbReference>
<dbReference type="PANTHER" id="PTHR43301:SF3">
    <property type="entry name" value="ARABINAN ENDO-1,5-ALPHA-L-ARABINOSIDASE A-RELATED"/>
    <property type="match status" value="1"/>
</dbReference>
<evidence type="ECO:0000256" key="1">
    <source>
        <dbReference type="ARBA" id="ARBA00004834"/>
    </source>
</evidence>
<keyword evidence="3" id="KW-0378">Hydrolase</keyword>
<dbReference type="GO" id="GO:0004553">
    <property type="term" value="F:hydrolase activity, hydrolyzing O-glycosyl compounds"/>
    <property type="evidence" value="ECO:0007669"/>
    <property type="project" value="InterPro"/>
</dbReference>
<accession>A0A6J7JAA8</accession>
<dbReference type="InterPro" id="IPR013320">
    <property type="entry name" value="ConA-like_dom_sf"/>
</dbReference>
<evidence type="ECO:0000256" key="4">
    <source>
        <dbReference type="ARBA" id="ARBA00023295"/>
    </source>
</evidence>
<keyword evidence="4" id="KW-0326">Glycosidase</keyword>
<dbReference type="InterPro" id="IPR058094">
    <property type="entry name" value="Ig-like_OmpL47-like"/>
</dbReference>
<dbReference type="SUPFAM" id="SSF75005">
    <property type="entry name" value="Arabinanase/levansucrase/invertase"/>
    <property type="match status" value="1"/>
</dbReference>
<dbReference type="InterPro" id="IPR023296">
    <property type="entry name" value="Glyco_hydro_beta-prop_sf"/>
</dbReference>
<proteinExistence type="inferred from homology"/>
<evidence type="ECO:0000256" key="2">
    <source>
        <dbReference type="ARBA" id="ARBA00009865"/>
    </source>
</evidence>
<gene>
    <name evidence="7" type="ORF">UFOPK3662_01845</name>
</gene>
<dbReference type="GO" id="GO:0005975">
    <property type="term" value="P:carbohydrate metabolic process"/>
    <property type="evidence" value="ECO:0007669"/>
    <property type="project" value="InterPro"/>
</dbReference>
<dbReference type="CDD" id="cd08983">
    <property type="entry name" value="GH43_Bt3655-like"/>
    <property type="match status" value="1"/>
</dbReference>
<dbReference type="InterPro" id="IPR050727">
    <property type="entry name" value="GH43_arabinanases"/>
</dbReference>
<dbReference type="Pfam" id="PF07532">
    <property type="entry name" value="Big_4"/>
    <property type="match status" value="1"/>
</dbReference>
<sequence length="1215" mass="126511">MTSKWIAGALALAVSTVGLVAGTAPASSAAADLETGLVGWWKLDETTGTVAADSSGNGRDGTVTGAASWNGGDGFTFSGGANSSGNAITLPNNLLSGLEDVTVDFDVWVDPTLTSGNWFMYNLGNAATYPNGTGYLFTTNDSSNRLRSTIAEGGFATEQSASRPGRVPTGQWRHITFSIDGGTPAAPGAARVYEDGVLVASNTNLTTNPGLMGEPDGTTTRNVLGRSAYTGDLSFKGRLRDFRVYSRALSGEEASASAADTNTAAAESDAAALDLGDTTAVTADLTLPATGPNGTTITWATSDATVVATDGTVQRPAYGEPDGQATLTATVTRGDVSRTGGPFAVTVLAEAQDDAGKAQDAVDAIELVHPDDVRGNLALPTSGSSGTTFAWSSSDEQVVTATGEVTRPAHGSAPVDVVLTVTGTLGTATATRSITVRVRPLPAPADYDAYAFAYFAGESTDDGEKIYLGASRGNDPLDYDVLNDGRPVLESAYGTKGLRDPFIIRSAEGDRFYLLATDLKGWPAVDFGEAQESGSKYLEVWESTDLVNWSDQRHIKVSSDFAGNTWAPEAFYDAEAGEYIVYWASATYPTTDVAGRDINTSYQRMFYATTRDFVTFSDPQPWIDVKRGTGRGMIDATIVQDGDTFFRFVKDEAVMTPRQERSTDLRATVTGALPTTTSSPGWQLVKDQVGVGQPNPWGGTYTQGEGPTVFPDNEVEDRWYMFIDQPSYHGGQGYLAFRTDDIASGNWQSVPTADLPSSPRHGTVIPVTQAELDTMREAYQPDLLVESVADVAVTTRQGTAPALPATVAAGMGDGSTEQVAVEWDDVDPASYAAPGTFTVTGTVVNGSADRPVATVRVTDAADPVVELSASTPAGAGGWWVTDPVAVTATAGDASDLESVSVSVDGAPWVSTAGATATAAVAGDGSHTVRARATDVTGNTSATESLDLRIDATDPVSRATYDSDRTVTVRAADATSGLARIETRIGSGAWTTYAGPFAAGAARSVDYRAVDLAGNVEPANTLSLPAVGGELAVTSVAAAAPDVARFGGDAPVTVRVAGGATGTVRVVSGDRLVASGELVGGRVRLAVDTTVLGVGSHTLQVRYDGSATHAPSATTVPLRVVRAGSRTRVRVVRSGERATARVRVVTDPAGQAPERVRVTLLRNGKVLRAAWLDLSDAGRARWKVAPRRPGAYSVRVVTRGSGTLARSAGSDRFRVR</sequence>
<dbReference type="AlphaFoldDB" id="A0A6J7JAA8"/>
<dbReference type="Pfam" id="PF04616">
    <property type="entry name" value="Glyco_hydro_43"/>
    <property type="match status" value="1"/>
</dbReference>
<dbReference type="Pfam" id="PF13385">
    <property type="entry name" value="Laminin_G_3"/>
    <property type="match status" value="1"/>
</dbReference>
<evidence type="ECO:0000259" key="5">
    <source>
        <dbReference type="Pfam" id="PF07532"/>
    </source>
</evidence>
<feature type="domain" description="Atrophied bacterial Ig" evidence="6">
    <location>
        <begin position="369"/>
        <end position="439"/>
    </location>
</feature>
<dbReference type="Gene3D" id="2.60.40.10">
    <property type="entry name" value="Immunoglobulins"/>
    <property type="match status" value="1"/>
</dbReference>
<evidence type="ECO:0000256" key="3">
    <source>
        <dbReference type="ARBA" id="ARBA00022801"/>
    </source>
</evidence>
<dbReference type="EMBL" id="CAFBMW010000013">
    <property type="protein sequence ID" value="CAB4940293.1"/>
    <property type="molecule type" value="Genomic_DNA"/>
</dbReference>
<comment type="pathway">
    <text evidence="1">Glycan metabolism; L-arabinan degradation.</text>
</comment>
<protein>
    <submittedName>
        <fullName evidence="7">Unannotated protein</fullName>
    </submittedName>
</protein>
<evidence type="ECO:0000313" key="7">
    <source>
        <dbReference type="EMBL" id="CAB4940293.1"/>
    </source>
</evidence>
<dbReference type="InterPro" id="IPR046780">
    <property type="entry name" value="aBig_2"/>
</dbReference>
<dbReference type="PANTHER" id="PTHR43301">
    <property type="entry name" value="ARABINAN ENDO-1,5-ALPHA-L-ARABINOSIDASE"/>
    <property type="match status" value="1"/>
</dbReference>
<dbReference type="SUPFAM" id="SSF49899">
    <property type="entry name" value="Concanavalin A-like lectins/glucanases"/>
    <property type="match status" value="1"/>
</dbReference>
<dbReference type="InterPro" id="IPR006710">
    <property type="entry name" value="Glyco_hydro_43"/>
</dbReference>
<feature type="domain" description="Atrophied bacterial Ig" evidence="6">
    <location>
        <begin position="267"/>
        <end position="349"/>
    </location>
</feature>
<dbReference type="Gene3D" id="2.115.10.20">
    <property type="entry name" value="Glycosyl hydrolase domain, family 43"/>
    <property type="match status" value="1"/>
</dbReference>
<evidence type="ECO:0000259" key="6">
    <source>
        <dbReference type="Pfam" id="PF20578"/>
    </source>
</evidence>
<feature type="domain" description="Bacterial Ig-like" evidence="5">
    <location>
        <begin position="789"/>
        <end position="843"/>
    </location>
</feature>